<dbReference type="Proteomes" id="UP000239907">
    <property type="component" value="Unassembled WGS sequence"/>
</dbReference>
<proteinExistence type="predicted"/>
<accession>A0A2S7U178</accession>
<feature type="domain" description="Diphthamide synthase" evidence="1">
    <location>
        <begin position="9"/>
        <end position="206"/>
    </location>
</feature>
<evidence type="ECO:0000313" key="3">
    <source>
        <dbReference type="Proteomes" id="UP000239907"/>
    </source>
</evidence>
<sequence>MNDSTWLHWSGGKDSAYALNKLTRQGGQLAGIVTALSSEFRRISMHGVREELLDAQAQALGLPLQKIFIPRDCNMKDYDSMISAEMAKLKTIGATHCGFGDIFLKDLRAYRQKQMDACQLETVFPIWREADTATMAKRIIDSGIKAIVVCVSGKHFDSSFVGREYDLDFLNDLPEGVDPCGENGEFHSYVYDSPDFSQPIPIKLGEMVDKLYTPANNEEDQPKCGAKPAWDTEFFFQDLQL</sequence>
<dbReference type="Gene3D" id="3.40.50.620">
    <property type="entry name" value="HUPs"/>
    <property type="match status" value="1"/>
</dbReference>
<dbReference type="EMBL" id="MQWA01000001">
    <property type="protein sequence ID" value="PQJ28759.1"/>
    <property type="molecule type" value="Genomic_DNA"/>
</dbReference>
<comment type="caution">
    <text evidence="2">The sequence shown here is derived from an EMBL/GenBank/DDBJ whole genome shotgun (WGS) entry which is preliminary data.</text>
</comment>
<protein>
    <recommendedName>
        <fullName evidence="1">Diphthamide synthase domain-containing protein</fullName>
    </recommendedName>
</protein>
<keyword evidence="3" id="KW-1185">Reference proteome</keyword>
<organism evidence="2 3">
    <name type="scientific">Rubritalea profundi</name>
    <dbReference type="NCBI Taxonomy" id="1658618"/>
    <lineage>
        <taxon>Bacteria</taxon>
        <taxon>Pseudomonadati</taxon>
        <taxon>Verrucomicrobiota</taxon>
        <taxon>Verrucomicrobiia</taxon>
        <taxon>Verrucomicrobiales</taxon>
        <taxon>Rubritaleaceae</taxon>
        <taxon>Rubritalea</taxon>
    </lineage>
</organism>
<evidence type="ECO:0000259" key="1">
    <source>
        <dbReference type="Pfam" id="PF01902"/>
    </source>
</evidence>
<name>A0A2S7U178_9BACT</name>
<dbReference type="OrthoDB" id="3572539at2"/>
<dbReference type="RefSeq" id="WP_105043255.1">
    <property type="nucleotide sequence ID" value="NZ_MQWA01000001.1"/>
</dbReference>
<dbReference type="InterPro" id="IPR014729">
    <property type="entry name" value="Rossmann-like_a/b/a_fold"/>
</dbReference>
<evidence type="ECO:0000313" key="2">
    <source>
        <dbReference type="EMBL" id="PQJ28759.1"/>
    </source>
</evidence>
<gene>
    <name evidence="2" type="ORF">BSZ32_09780</name>
</gene>
<dbReference type="Pfam" id="PF01902">
    <property type="entry name" value="Diphthami_syn_2"/>
    <property type="match status" value="1"/>
</dbReference>
<dbReference type="SUPFAM" id="SSF52402">
    <property type="entry name" value="Adenine nucleotide alpha hydrolases-like"/>
    <property type="match status" value="1"/>
</dbReference>
<dbReference type="InterPro" id="IPR002761">
    <property type="entry name" value="Diphthami_syn_dom"/>
</dbReference>
<reference evidence="2 3" key="1">
    <citation type="submission" date="2016-12" db="EMBL/GenBank/DDBJ databases">
        <title>Study of bacterial adaptation to deep sea.</title>
        <authorList>
            <person name="Song J."/>
            <person name="Yoshizawa S."/>
            <person name="Kogure K."/>
        </authorList>
    </citation>
    <scope>NUCLEOTIDE SEQUENCE [LARGE SCALE GENOMIC DNA]</scope>
    <source>
        <strain evidence="2 3">SAORIC-165</strain>
    </source>
</reference>
<dbReference type="Gene3D" id="3.90.1490.10">
    <property type="entry name" value="putative n-type atp pyrophosphatase, domain 2"/>
    <property type="match status" value="1"/>
</dbReference>
<dbReference type="AlphaFoldDB" id="A0A2S7U178"/>